<dbReference type="InterPro" id="IPR020094">
    <property type="entry name" value="TruA/RsuA/RluB/E/F_N"/>
</dbReference>
<comment type="subunit">
    <text evidence="4">Homodimer.</text>
</comment>
<dbReference type="InterPro" id="IPR020095">
    <property type="entry name" value="PsdUridine_synth_TruA_C"/>
</dbReference>
<protein>
    <recommendedName>
        <fullName evidence="4">tRNA pseudouridine synthase A</fullName>
        <ecNumber evidence="4">5.4.99.12</ecNumber>
    </recommendedName>
    <alternativeName>
        <fullName evidence="4">tRNA pseudouridine(38-40) synthase</fullName>
    </alternativeName>
    <alternativeName>
        <fullName evidence="4">tRNA pseudouridylate synthase I</fullName>
    </alternativeName>
    <alternativeName>
        <fullName evidence="4">tRNA-uridine isomerase I</fullName>
    </alternativeName>
</protein>
<dbReference type="InterPro" id="IPR020097">
    <property type="entry name" value="PsdUridine_synth_TruA_a/b_dom"/>
</dbReference>
<feature type="active site" description="Nucleophile" evidence="4">
    <location>
        <position position="61"/>
    </location>
</feature>
<comment type="similarity">
    <text evidence="1 4 5">Belongs to the tRNA pseudouridine synthase TruA family.</text>
</comment>
<evidence type="ECO:0000259" key="6">
    <source>
        <dbReference type="Pfam" id="PF01416"/>
    </source>
</evidence>
<comment type="catalytic activity">
    <reaction evidence="4 5">
        <text>uridine(38/39/40) in tRNA = pseudouridine(38/39/40) in tRNA</text>
        <dbReference type="Rhea" id="RHEA:22376"/>
        <dbReference type="Rhea" id="RHEA-COMP:10085"/>
        <dbReference type="Rhea" id="RHEA-COMP:10087"/>
        <dbReference type="ChEBI" id="CHEBI:65314"/>
        <dbReference type="ChEBI" id="CHEBI:65315"/>
        <dbReference type="EC" id="5.4.99.12"/>
    </reaction>
</comment>
<dbReference type="Proteomes" id="UP001526426">
    <property type="component" value="Unassembled WGS sequence"/>
</dbReference>
<sequence length="288" mass="32923">MPTVEQTGETSRVALVIQYIGTHFQGWQRQPNQRTVQAELEEAIAQVVGQKVTVHGAGRTDTGVHAAAQVAHFNLTSPIPAEKWATILNSYLPDDLLIRASAPVPARWHARFSALWRRYRYTFYTAKRPNLFVRPFCWHYYHAPLEESLIQAALKPLLGRHHLAAFHRAGSSRQHSWVEVQEVDCSRQGDFLHLEIQANGFLYGMVRLLVGMLVEVGNGSRSLENFQDIWQNQRRELVKYAAPAKGLCLLRVGYPDFPFPPEIWFDSQPQFSFRPSPVCAHDRRLIQS</sequence>
<evidence type="ECO:0000256" key="5">
    <source>
        <dbReference type="RuleBase" id="RU003792"/>
    </source>
</evidence>
<name>A0ABT3L297_9CYAN</name>
<dbReference type="CDD" id="cd02570">
    <property type="entry name" value="PseudoU_synth_EcTruA"/>
    <property type="match status" value="1"/>
</dbReference>
<evidence type="ECO:0000256" key="4">
    <source>
        <dbReference type="HAMAP-Rule" id="MF_00171"/>
    </source>
</evidence>
<feature type="binding site" evidence="4">
    <location>
        <position position="119"/>
    </location>
    <ligand>
        <name>substrate</name>
    </ligand>
</feature>
<accession>A0ABT3L297</accession>
<reference evidence="7 8" key="1">
    <citation type="submission" date="2021-08" db="EMBL/GenBank/DDBJ databases">
        <title>Draft genome sequence of Spirulina subsalsa with high tolerance to salinity and hype-accumulation of phycocyanin.</title>
        <authorList>
            <person name="Pei H."/>
            <person name="Jiang L."/>
        </authorList>
    </citation>
    <scope>NUCLEOTIDE SEQUENCE [LARGE SCALE GENOMIC DNA]</scope>
    <source>
        <strain evidence="7 8">FACHB-351</strain>
    </source>
</reference>
<dbReference type="EMBL" id="JAIHOM010000007">
    <property type="protein sequence ID" value="MCW6035140.1"/>
    <property type="molecule type" value="Genomic_DNA"/>
</dbReference>
<dbReference type="HAMAP" id="MF_00171">
    <property type="entry name" value="TruA"/>
    <property type="match status" value="1"/>
</dbReference>
<dbReference type="Pfam" id="PF01416">
    <property type="entry name" value="PseudoU_synth_1"/>
    <property type="match status" value="2"/>
</dbReference>
<feature type="domain" description="Pseudouridine synthase I TruA alpha/beta" evidence="6">
    <location>
        <begin position="153"/>
        <end position="255"/>
    </location>
</feature>
<keyword evidence="3 4" id="KW-0413">Isomerase</keyword>
<dbReference type="EC" id="5.4.99.12" evidence="4"/>
<dbReference type="Gene3D" id="3.30.70.660">
    <property type="entry name" value="Pseudouridine synthase I, catalytic domain, C-terminal subdomain"/>
    <property type="match status" value="1"/>
</dbReference>
<keyword evidence="2 4" id="KW-0819">tRNA processing</keyword>
<proteinExistence type="inferred from homology"/>
<dbReference type="RefSeq" id="WP_265262804.1">
    <property type="nucleotide sequence ID" value="NZ_JAIHOM010000007.1"/>
</dbReference>
<evidence type="ECO:0000256" key="3">
    <source>
        <dbReference type="ARBA" id="ARBA00023235"/>
    </source>
</evidence>
<comment type="caution">
    <text evidence="7">The sequence shown here is derived from an EMBL/GenBank/DDBJ whole genome shotgun (WGS) entry which is preliminary data.</text>
</comment>
<dbReference type="InterPro" id="IPR020103">
    <property type="entry name" value="PsdUridine_synth_cat_dom_sf"/>
</dbReference>
<dbReference type="PANTHER" id="PTHR11142:SF0">
    <property type="entry name" value="TRNA PSEUDOURIDINE SYNTHASE-LIKE 1"/>
    <property type="match status" value="1"/>
</dbReference>
<comment type="caution">
    <text evidence="4">Lacks conserved residue(s) required for the propagation of feature annotation.</text>
</comment>
<dbReference type="PANTHER" id="PTHR11142">
    <property type="entry name" value="PSEUDOURIDYLATE SYNTHASE"/>
    <property type="match status" value="1"/>
</dbReference>
<organism evidence="7 8">
    <name type="scientific">Spirulina subsalsa FACHB-351</name>
    <dbReference type="NCBI Taxonomy" id="234711"/>
    <lineage>
        <taxon>Bacteria</taxon>
        <taxon>Bacillati</taxon>
        <taxon>Cyanobacteriota</taxon>
        <taxon>Cyanophyceae</taxon>
        <taxon>Spirulinales</taxon>
        <taxon>Spirulinaceae</taxon>
        <taxon>Spirulina</taxon>
    </lineage>
</organism>
<comment type="function">
    <text evidence="4">Formation of pseudouridine at positions 38, 39 and 40 in the anticodon stem and loop of transfer RNAs.</text>
</comment>
<dbReference type="InterPro" id="IPR001406">
    <property type="entry name" value="PsdUridine_synth_TruA"/>
</dbReference>
<dbReference type="SUPFAM" id="SSF55120">
    <property type="entry name" value="Pseudouridine synthase"/>
    <property type="match status" value="1"/>
</dbReference>
<dbReference type="PIRSF" id="PIRSF001430">
    <property type="entry name" value="tRNA_psdUrid_synth"/>
    <property type="match status" value="1"/>
</dbReference>
<dbReference type="NCBIfam" id="TIGR00071">
    <property type="entry name" value="hisT_truA"/>
    <property type="match status" value="1"/>
</dbReference>
<feature type="domain" description="Pseudouridine synthase I TruA alpha/beta" evidence="6">
    <location>
        <begin position="17"/>
        <end position="112"/>
    </location>
</feature>
<keyword evidence="8" id="KW-1185">Reference proteome</keyword>
<evidence type="ECO:0000256" key="2">
    <source>
        <dbReference type="ARBA" id="ARBA00022694"/>
    </source>
</evidence>
<gene>
    <name evidence="4 7" type="primary">truA</name>
    <name evidence="7" type="ORF">K4A83_02480</name>
</gene>
<evidence type="ECO:0000256" key="1">
    <source>
        <dbReference type="ARBA" id="ARBA00009375"/>
    </source>
</evidence>
<dbReference type="GO" id="GO:0160147">
    <property type="term" value="F:tRNA pseudouridine(38-40) synthase activity"/>
    <property type="evidence" value="ECO:0007669"/>
    <property type="project" value="UniProtKB-EC"/>
</dbReference>
<evidence type="ECO:0000313" key="8">
    <source>
        <dbReference type="Proteomes" id="UP001526426"/>
    </source>
</evidence>
<evidence type="ECO:0000313" key="7">
    <source>
        <dbReference type="EMBL" id="MCW6035140.1"/>
    </source>
</evidence>
<dbReference type="Gene3D" id="3.30.70.580">
    <property type="entry name" value="Pseudouridine synthase I, catalytic domain, N-terminal subdomain"/>
    <property type="match status" value="1"/>
</dbReference>